<gene>
    <name evidence="1" type="ORF">B0J11DRAFT_541178</name>
</gene>
<dbReference type="OrthoDB" id="2544694at2759"/>
<evidence type="ECO:0000313" key="2">
    <source>
        <dbReference type="Proteomes" id="UP000700596"/>
    </source>
</evidence>
<evidence type="ECO:0000313" key="1">
    <source>
        <dbReference type="EMBL" id="KAH7113722.1"/>
    </source>
</evidence>
<dbReference type="Pfam" id="PF11578">
    <property type="entry name" value="DUF3237"/>
    <property type="match status" value="1"/>
</dbReference>
<comment type="caution">
    <text evidence="1">The sequence shown here is derived from an EMBL/GenBank/DDBJ whole genome shotgun (WGS) entry which is preliminary data.</text>
</comment>
<sequence length="186" mass="20747">MASRTKDPDPLPRLVHIGEIHFNLGEVTTGGVTPRGSFIFCPITGGHFTTVFPLPDGFGIHSEATEGLRAEVLPGGGDYPLIHNNELAELNVSVVAKGLNNDHIFRITSFGICEWNKLIFDMMDQTADARSTEMGEVNAWQVLRINTDSPEYAWLNWACIIGQERLIYENGRMATTHMKLFQFLVK</sequence>
<keyword evidence="2" id="KW-1185">Reference proteome</keyword>
<dbReference type="AlphaFoldDB" id="A0A9P9D752"/>
<accession>A0A9P9D752</accession>
<dbReference type="Gene3D" id="2.40.160.20">
    <property type="match status" value="1"/>
</dbReference>
<protein>
    <submittedName>
        <fullName evidence="1">Uncharacterized protein</fullName>
    </submittedName>
</protein>
<dbReference type="EMBL" id="JAGMWT010000018">
    <property type="protein sequence ID" value="KAH7113722.1"/>
    <property type="molecule type" value="Genomic_DNA"/>
</dbReference>
<name>A0A9P9D752_9PLEO</name>
<dbReference type="Proteomes" id="UP000700596">
    <property type="component" value="Unassembled WGS sequence"/>
</dbReference>
<reference evidence="1" key="1">
    <citation type="journal article" date="2021" name="Nat. Commun.">
        <title>Genetic determinants of endophytism in the Arabidopsis root mycobiome.</title>
        <authorList>
            <person name="Mesny F."/>
            <person name="Miyauchi S."/>
            <person name="Thiergart T."/>
            <person name="Pickel B."/>
            <person name="Atanasova L."/>
            <person name="Karlsson M."/>
            <person name="Huettel B."/>
            <person name="Barry K.W."/>
            <person name="Haridas S."/>
            <person name="Chen C."/>
            <person name="Bauer D."/>
            <person name="Andreopoulos W."/>
            <person name="Pangilinan J."/>
            <person name="LaButti K."/>
            <person name="Riley R."/>
            <person name="Lipzen A."/>
            <person name="Clum A."/>
            <person name="Drula E."/>
            <person name="Henrissat B."/>
            <person name="Kohler A."/>
            <person name="Grigoriev I.V."/>
            <person name="Martin F.M."/>
            <person name="Hacquard S."/>
        </authorList>
    </citation>
    <scope>NUCLEOTIDE SEQUENCE</scope>
    <source>
        <strain evidence="1">MPI-CAGE-CH-0243</strain>
    </source>
</reference>
<organism evidence="1 2">
    <name type="scientific">Dendryphion nanum</name>
    <dbReference type="NCBI Taxonomy" id="256645"/>
    <lineage>
        <taxon>Eukaryota</taxon>
        <taxon>Fungi</taxon>
        <taxon>Dikarya</taxon>
        <taxon>Ascomycota</taxon>
        <taxon>Pezizomycotina</taxon>
        <taxon>Dothideomycetes</taxon>
        <taxon>Pleosporomycetidae</taxon>
        <taxon>Pleosporales</taxon>
        <taxon>Torulaceae</taxon>
        <taxon>Dendryphion</taxon>
    </lineage>
</organism>
<proteinExistence type="predicted"/>